<dbReference type="AlphaFoldDB" id="F4D1A4"/>
<sequence>MTASTPDEAAALLQAMAEHGIRVSDRRFEQAVTAVLAEREATRPVLDAAEEYVDIGGKWSHNELVRAVDAYRAALGSAEACGPAAEFVTSQVRGSASLAGPAAEPAAALPPHPRIWWDGHDFLTLVPGPLLVAPDDDGEVRSTMPGLYRARKVEDVTMSDGSVVELAAMAGAPEPAPEPDWEDDGRVGWLVGKGHDVERDATGSGAATIRIGDDYVTTDRARQLRDALSAALGAGAPQPPAVPT</sequence>
<evidence type="ECO:0000313" key="2">
    <source>
        <dbReference type="Proteomes" id="UP000007809"/>
    </source>
</evidence>
<keyword evidence="2" id="KW-1185">Reference proteome</keyword>
<evidence type="ECO:0000313" key="1">
    <source>
        <dbReference type="EMBL" id="AEA27892.1"/>
    </source>
</evidence>
<protein>
    <submittedName>
        <fullName evidence="1">Uncharacterized protein</fullName>
    </submittedName>
</protein>
<accession>F4D1A4</accession>
<dbReference type="KEGG" id="pdx:Psed_5765"/>
<organism evidence="1 2">
    <name type="scientific">Pseudonocardia dioxanivorans (strain ATCC 55486 / DSM 44775 / JCM 13855 / CB1190)</name>
    <dbReference type="NCBI Taxonomy" id="675635"/>
    <lineage>
        <taxon>Bacteria</taxon>
        <taxon>Bacillati</taxon>
        <taxon>Actinomycetota</taxon>
        <taxon>Actinomycetes</taxon>
        <taxon>Pseudonocardiales</taxon>
        <taxon>Pseudonocardiaceae</taxon>
        <taxon>Pseudonocardia</taxon>
    </lineage>
</organism>
<name>F4D1A4_PSEUX</name>
<dbReference type="RefSeq" id="WP_013677791.1">
    <property type="nucleotide sequence ID" value="NC_015312.1"/>
</dbReference>
<gene>
    <name evidence="1" type="ordered locus">Psed_5765</name>
</gene>
<dbReference type="Proteomes" id="UP000007809">
    <property type="component" value="Chromosome"/>
</dbReference>
<dbReference type="STRING" id="675635.Psed_5765"/>
<dbReference type="HOGENOM" id="CLU_1137311_0_0_11"/>
<proteinExistence type="predicted"/>
<dbReference type="EMBL" id="CP002593">
    <property type="protein sequence ID" value="AEA27892.1"/>
    <property type="molecule type" value="Genomic_DNA"/>
</dbReference>
<reference evidence="1 2" key="1">
    <citation type="journal article" date="2011" name="J. Bacteriol.">
        <title>Genome sequence of the 1,4-dioxane-degrading Pseudonocardia dioxanivorans strain CB1190.</title>
        <authorList>
            <person name="Sales C.M."/>
            <person name="Mahendra S."/>
            <person name="Grostern A."/>
            <person name="Parales R.E."/>
            <person name="Goodwin L.A."/>
            <person name="Woyke T."/>
            <person name="Nolan M."/>
            <person name="Lapidus A."/>
            <person name="Chertkov O."/>
            <person name="Ovchinnikova G."/>
            <person name="Sczyrba A."/>
            <person name="Alvarez-Cohen L."/>
        </authorList>
    </citation>
    <scope>NUCLEOTIDE SEQUENCE [LARGE SCALE GENOMIC DNA]</scope>
    <source>
        <strain evidence="2">ATCC 55486 / DSM 44775 / JCM 13855 / CB1190</strain>
    </source>
</reference>